<comment type="similarity">
    <text evidence="6">Belongs to the YccS/YhfK family.</text>
</comment>
<dbReference type="Proteomes" id="UP000271031">
    <property type="component" value="Unassembled WGS sequence"/>
</dbReference>
<evidence type="ECO:0000256" key="4">
    <source>
        <dbReference type="ARBA" id="ARBA00022989"/>
    </source>
</evidence>
<feature type="transmembrane region" description="Helical" evidence="7">
    <location>
        <begin position="389"/>
        <end position="408"/>
    </location>
</feature>
<evidence type="ECO:0000256" key="5">
    <source>
        <dbReference type="ARBA" id="ARBA00023136"/>
    </source>
</evidence>
<dbReference type="Pfam" id="PF13515">
    <property type="entry name" value="FUSC_2"/>
    <property type="match status" value="1"/>
</dbReference>
<feature type="transmembrane region" description="Helical" evidence="7">
    <location>
        <begin position="458"/>
        <end position="476"/>
    </location>
</feature>
<evidence type="ECO:0000313" key="9">
    <source>
        <dbReference type="EMBL" id="RNB90592.1"/>
    </source>
</evidence>
<feature type="transmembrane region" description="Helical" evidence="7">
    <location>
        <begin position="95"/>
        <end position="111"/>
    </location>
</feature>
<dbReference type="EMBL" id="RHHQ01000007">
    <property type="protein sequence ID" value="RNB90592.1"/>
    <property type="molecule type" value="Genomic_DNA"/>
</dbReference>
<feature type="domain" description="Integral membrane bound transporter" evidence="8">
    <location>
        <begin position="375"/>
        <end position="501"/>
    </location>
</feature>
<feature type="transmembrane region" description="Helical" evidence="7">
    <location>
        <begin position="58"/>
        <end position="83"/>
    </location>
</feature>
<keyword evidence="3 7" id="KW-0812">Transmembrane</keyword>
<sequence length="659" mass="71995">MAEKTKRGPGFKDASEHAHEVFASAPEMHRVKGAFQFKRSPFPWAKAIGSGLSSGLPILFGVLLGHLDFGLMASMGGFSYLYGVNEPYRRRAKKVLLVLLFLALSLGIGSMSASNRWVTVLALGLVGGIAFYCSGALQIAPPGGFFFVLACAAGTGLPYDPAAIPMRMLLIGLGGLLAWLISMAGWLYRPHGPETRKVTDVYIQLASVLETAGTQRFELALHQAAVALRAARVAVQPSRTVRGQQEPQLARNAIFMKKAEELFLTVIQVANEGKQEGAKRLAAIMRNLAQLIATPHAVIYPTIAIVEQHGTTTAERTLYRQLKDVIAIATGTRLQMEALQPLTIRPSLWERLGAAFDRKSLVLPMAVRIGVILMLATGIAYSLGIHRPYWVPLTCAAVMVGTSGMAAVQRALQRFAGTVVGMLLGNLFLSMSPHGITLAAVVMVLQFIVELVIGRNYGFAVLFITPIALIMAEAGHPEYSHAYYVTARLTDVFIGCLLGLVGTMLLGKRAASLRLPAVICNTLLREEELLQSMLAGKTSEHERQQLQTALINTRIVYDTSLNEVSRSRTSVEAIWPAVSSVQQLGYTLLGLSGKEQASISQEEKRMLQHAFYELALAFEHRRAPEPLHWPELVAYPEVKQALMTIWERLHVVQGIRQKS</sequence>
<keyword evidence="5 7" id="KW-0472">Membrane</keyword>
<keyword evidence="2" id="KW-1003">Cell membrane</keyword>
<keyword evidence="4 7" id="KW-1133">Transmembrane helix</keyword>
<dbReference type="PANTHER" id="PTHR30509:SF9">
    <property type="entry name" value="MULTIDRUG RESISTANCE PROTEIN MDTO"/>
    <property type="match status" value="1"/>
</dbReference>
<keyword evidence="10" id="KW-1185">Reference proteome</keyword>
<name>A0A3M8DRC5_9BACL</name>
<gene>
    <name evidence="9" type="ORF">EDM56_08810</name>
</gene>
<feature type="transmembrane region" description="Helical" evidence="7">
    <location>
        <begin position="168"/>
        <end position="188"/>
    </location>
</feature>
<dbReference type="InterPro" id="IPR049453">
    <property type="entry name" value="Memb_transporter_dom"/>
</dbReference>
<protein>
    <submittedName>
        <fullName evidence="9">FUSC family protein</fullName>
    </submittedName>
</protein>
<feature type="transmembrane region" description="Helical" evidence="7">
    <location>
        <begin position="436"/>
        <end position="453"/>
    </location>
</feature>
<evidence type="ECO:0000256" key="3">
    <source>
        <dbReference type="ARBA" id="ARBA00022692"/>
    </source>
</evidence>
<comment type="subcellular location">
    <subcellularLocation>
        <location evidence="1">Cell membrane</location>
        <topology evidence="1">Multi-pass membrane protein</topology>
    </subcellularLocation>
</comment>
<organism evidence="9 10">
    <name type="scientific">Brevibacillus fluminis</name>
    <dbReference type="NCBI Taxonomy" id="511487"/>
    <lineage>
        <taxon>Bacteria</taxon>
        <taxon>Bacillati</taxon>
        <taxon>Bacillota</taxon>
        <taxon>Bacilli</taxon>
        <taxon>Bacillales</taxon>
        <taxon>Paenibacillaceae</taxon>
        <taxon>Brevibacillus</taxon>
    </lineage>
</organism>
<proteinExistence type="inferred from homology"/>
<comment type="caution">
    <text evidence="9">The sequence shown here is derived from an EMBL/GenBank/DDBJ whole genome shotgun (WGS) entry which is preliminary data.</text>
</comment>
<evidence type="ECO:0000313" key="10">
    <source>
        <dbReference type="Proteomes" id="UP000271031"/>
    </source>
</evidence>
<evidence type="ECO:0000259" key="8">
    <source>
        <dbReference type="Pfam" id="PF13515"/>
    </source>
</evidence>
<dbReference type="OrthoDB" id="581879at2"/>
<accession>A0A3M8DRC5</accession>
<dbReference type="RefSeq" id="WP_122917518.1">
    <property type="nucleotide sequence ID" value="NZ_RHHQ01000007.1"/>
</dbReference>
<evidence type="ECO:0000256" key="2">
    <source>
        <dbReference type="ARBA" id="ARBA00022475"/>
    </source>
</evidence>
<dbReference type="PANTHER" id="PTHR30509">
    <property type="entry name" value="P-HYDROXYBENZOIC ACID EFFLUX PUMP SUBUNIT-RELATED"/>
    <property type="match status" value="1"/>
</dbReference>
<feature type="transmembrane region" description="Helical" evidence="7">
    <location>
        <begin position="361"/>
        <end position="383"/>
    </location>
</feature>
<feature type="transmembrane region" description="Helical" evidence="7">
    <location>
        <begin position="482"/>
        <end position="506"/>
    </location>
</feature>
<reference evidence="9 10" key="1">
    <citation type="submission" date="2018-10" db="EMBL/GenBank/DDBJ databases">
        <title>Phylogenomics of Brevibacillus.</title>
        <authorList>
            <person name="Dunlap C."/>
        </authorList>
    </citation>
    <scope>NUCLEOTIDE SEQUENCE [LARGE SCALE GENOMIC DNA]</scope>
    <source>
        <strain evidence="9 10">JCM 15716</strain>
    </source>
</reference>
<dbReference type="GO" id="GO:0005886">
    <property type="term" value="C:plasma membrane"/>
    <property type="evidence" value="ECO:0007669"/>
    <property type="project" value="UniProtKB-SubCell"/>
</dbReference>
<evidence type="ECO:0000256" key="7">
    <source>
        <dbReference type="SAM" id="Phobius"/>
    </source>
</evidence>
<evidence type="ECO:0000256" key="6">
    <source>
        <dbReference type="ARBA" id="ARBA00043993"/>
    </source>
</evidence>
<evidence type="ECO:0000256" key="1">
    <source>
        <dbReference type="ARBA" id="ARBA00004651"/>
    </source>
</evidence>
<dbReference type="AlphaFoldDB" id="A0A3M8DRC5"/>